<dbReference type="Proteomes" id="UP000823388">
    <property type="component" value="Chromosome 9N"/>
</dbReference>
<accession>A0A8T0N6F0</accession>
<sequence length="252" mass="26885">MEVASLQHLGDSFSCGWLKRGAPAPSFESLVGADLGNSFGSSRSFIDMDPAELFSMRWTTKTTATESDFEFGLPGGGGGGGSSDPPSPVLISASQVIRNGRLLPSEPAVADLPNSAPRSPSPSSPLYRSAQSTPASSGRSGVAGSKNAAARPPPLFAAGRRGRASSSSWKILVQYLRFLMPLHRKVRALRRFSAPRPRVAPASPARASTSPSSMEWCHGNADTAVRDAILYCKKSSVRPRLHGWKWNQIRTH</sequence>
<reference evidence="2" key="1">
    <citation type="submission" date="2020-05" db="EMBL/GenBank/DDBJ databases">
        <title>WGS assembly of Panicum virgatum.</title>
        <authorList>
            <person name="Lovell J.T."/>
            <person name="Jenkins J."/>
            <person name="Shu S."/>
            <person name="Juenger T.E."/>
            <person name="Schmutz J."/>
        </authorList>
    </citation>
    <scope>NUCLEOTIDE SEQUENCE</scope>
    <source>
        <strain evidence="2">AP13</strain>
    </source>
</reference>
<dbReference type="PANTHER" id="PTHR34576:SF2">
    <property type="entry name" value="MEMBRANE-ASSOCIATED KINASE REGULATOR 6-RELATED"/>
    <property type="match status" value="1"/>
</dbReference>
<evidence type="ECO:0000256" key="1">
    <source>
        <dbReference type="SAM" id="MobiDB-lite"/>
    </source>
</evidence>
<dbReference type="InterPro" id="IPR044699">
    <property type="entry name" value="MAKR6"/>
</dbReference>
<dbReference type="EMBL" id="CM029054">
    <property type="protein sequence ID" value="KAG2543882.1"/>
    <property type="molecule type" value="Genomic_DNA"/>
</dbReference>
<evidence type="ECO:0008006" key="4">
    <source>
        <dbReference type="Google" id="ProtNLM"/>
    </source>
</evidence>
<feature type="region of interest" description="Disordered" evidence="1">
    <location>
        <begin position="67"/>
        <end position="90"/>
    </location>
</feature>
<feature type="compositionally biased region" description="Polar residues" evidence="1">
    <location>
        <begin position="129"/>
        <end position="139"/>
    </location>
</feature>
<name>A0A8T0N6F0_PANVG</name>
<gene>
    <name evidence="2" type="ORF">PVAP13_9NG773700</name>
</gene>
<keyword evidence="3" id="KW-1185">Reference proteome</keyword>
<protein>
    <recommendedName>
        <fullName evidence="4">Membrane-associated kinase regulator 6</fullName>
    </recommendedName>
</protein>
<feature type="region of interest" description="Disordered" evidence="1">
    <location>
        <begin position="106"/>
        <end position="161"/>
    </location>
</feature>
<dbReference type="PANTHER" id="PTHR34576">
    <property type="entry name" value="MEMBRANE-ASSOCIATED KINASE REGULATOR 6-RELATED"/>
    <property type="match status" value="1"/>
</dbReference>
<comment type="caution">
    <text evidence="2">The sequence shown here is derived from an EMBL/GenBank/DDBJ whole genome shotgun (WGS) entry which is preliminary data.</text>
</comment>
<dbReference type="AlphaFoldDB" id="A0A8T0N6F0"/>
<proteinExistence type="predicted"/>
<feature type="compositionally biased region" description="Gly residues" evidence="1">
    <location>
        <begin position="73"/>
        <end position="82"/>
    </location>
</feature>
<organism evidence="2 3">
    <name type="scientific">Panicum virgatum</name>
    <name type="common">Blackwell switchgrass</name>
    <dbReference type="NCBI Taxonomy" id="38727"/>
    <lineage>
        <taxon>Eukaryota</taxon>
        <taxon>Viridiplantae</taxon>
        <taxon>Streptophyta</taxon>
        <taxon>Embryophyta</taxon>
        <taxon>Tracheophyta</taxon>
        <taxon>Spermatophyta</taxon>
        <taxon>Magnoliopsida</taxon>
        <taxon>Liliopsida</taxon>
        <taxon>Poales</taxon>
        <taxon>Poaceae</taxon>
        <taxon>PACMAD clade</taxon>
        <taxon>Panicoideae</taxon>
        <taxon>Panicodae</taxon>
        <taxon>Paniceae</taxon>
        <taxon>Panicinae</taxon>
        <taxon>Panicum</taxon>
        <taxon>Panicum sect. Hiantes</taxon>
    </lineage>
</organism>
<evidence type="ECO:0000313" key="2">
    <source>
        <dbReference type="EMBL" id="KAG2543882.1"/>
    </source>
</evidence>
<evidence type="ECO:0000313" key="3">
    <source>
        <dbReference type="Proteomes" id="UP000823388"/>
    </source>
</evidence>